<evidence type="ECO:0000256" key="10">
    <source>
        <dbReference type="ARBA" id="ARBA00023163"/>
    </source>
</evidence>
<dbReference type="InterPro" id="IPR016220">
    <property type="entry name" value="Me-P-triester_DNA_alkyl-Trfase"/>
</dbReference>
<dbReference type="InterPro" id="IPR009057">
    <property type="entry name" value="Homeodomain-like_sf"/>
</dbReference>
<dbReference type="SUPFAM" id="SSF46689">
    <property type="entry name" value="Homeodomain-like"/>
    <property type="match status" value="2"/>
</dbReference>
<dbReference type="Gene3D" id="3.40.10.10">
    <property type="entry name" value="DNA Methylphosphotriester Repair Domain"/>
    <property type="match status" value="1"/>
</dbReference>
<keyword evidence="9" id="KW-0010">Activator</keyword>
<sequence>MQLTHAEMWQAFIKKDSKFDGVFYTAVKTTGIFCKPSCRARKPLEKNVIFYNSADEAKQDGFRPCKICEPEGKSAGHLEDIVVMLKVYVDRHYAKQINFLEFANQNGLSQNHLTRAFKKACNMTPKAYLAKVRIDHARVLLKETHEEILKITYDVGFLSISSFYKHFKMATGTSPKKFRECPERTSIHG</sequence>
<dbReference type="Proteomes" id="UP000614200">
    <property type="component" value="Unassembled WGS sequence"/>
</dbReference>
<dbReference type="SMART" id="SM00342">
    <property type="entry name" value="HTH_ARAC"/>
    <property type="match status" value="1"/>
</dbReference>
<gene>
    <name evidence="13" type="ORF">ISU02_10145</name>
</gene>
<evidence type="ECO:0000256" key="8">
    <source>
        <dbReference type="ARBA" id="ARBA00023125"/>
    </source>
</evidence>
<keyword evidence="6" id="KW-0862">Zinc</keyword>
<keyword evidence="10" id="KW-0804">Transcription</keyword>
<keyword evidence="5" id="KW-0227">DNA damage</keyword>
<keyword evidence="2 13" id="KW-0489">Methyltransferase</keyword>
<keyword evidence="4" id="KW-0479">Metal-binding</keyword>
<evidence type="ECO:0000313" key="14">
    <source>
        <dbReference type="Proteomes" id="UP000614200"/>
    </source>
</evidence>
<dbReference type="PANTHER" id="PTHR43280:SF2">
    <property type="entry name" value="HTH-TYPE TRANSCRIPTIONAL REGULATOR EXSA"/>
    <property type="match status" value="1"/>
</dbReference>
<dbReference type="SUPFAM" id="SSF57884">
    <property type="entry name" value="Ada DNA repair protein, N-terminal domain (N-Ada 10)"/>
    <property type="match status" value="1"/>
</dbReference>
<evidence type="ECO:0000256" key="1">
    <source>
        <dbReference type="ARBA" id="ARBA00001947"/>
    </source>
</evidence>
<feature type="domain" description="HTH araC/xylS-type" evidence="12">
    <location>
        <begin position="83"/>
        <end position="181"/>
    </location>
</feature>
<keyword evidence="3" id="KW-0808">Transferase</keyword>
<dbReference type="GO" id="GO:0032259">
    <property type="term" value="P:methylation"/>
    <property type="evidence" value="ECO:0007669"/>
    <property type="project" value="UniProtKB-KW"/>
</dbReference>
<evidence type="ECO:0000256" key="3">
    <source>
        <dbReference type="ARBA" id="ARBA00022679"/>
    </source>
</evidence>
<organism evidence="13 14">
    <name type="scientific">Fusibacter ferrireducens</name>
    <dbReference type="NCBI Taxonomy" id="2785058"/>
    <lineage>
        <taxon>Bacteria</taxon>
        <taxon>Bacillati</taxon>
        <taxon>Bacillota</taxon>
        <taxon>Clostridia</taxon>
        <taxon>Eubacteriales</taxon>
        <taxon>Eubacteriales Family XII. Incertae Sedis</taxon>
        <taxon>Fusibacter</taxon>
    </lineage>
</organism>
<reference evidence="13 14" key="1">
    <citation type="submission" date="2020-11" db="EMBL/GenBank/DDBJ databases">
        <title>Fusibacter basophilias sp. nov.</title>
        <authorList>
            <person name="Qiu D."/>
        </authorList>
    </citation>
    <scope>NUCLEOTIDE SEQUENCE [LARGE SCALE GENOMIC DNA]</scope>
    <source>
        <strain evidence="13 14">Q10-2</strain>
    </source>
</reference>
<dbReference type="InterPro" id="IPR035451">
    <property type="entry name" value="Ada-like_dom_sf"/>
</dbReference>
<proteinExistence type="predicted"/>
<comment type="cofactor">
    <cofactor evidence="1">
        <name>Zn(2+)</name>
        <dbReference type="ChEBI" id="CHEBI:29105"/>
    </cofactor>
</comment>
<evidence type="ECO:0000256" key="9">
    <source>
        <dbReference type="ARBA" id="ARBA00023159"/>
    </source>
</evidence>
<dbReference type="InterPro" id="IPR018060">
    <property type="entry name" value="HTH_AraC"/>
</dbReference>
<evidence type="ECO:0000256" key="6">
    <source>
        <dbReference type="ARBA" id="ARBA00022833"/>
    </source>
</evidence>
<accession>A0ABR9ZTL1</accession>
<dbReference type="EMBL" id="JADKNH010000005">
    <property type="protein sequence ID" value="MBF4693483.1"/>
    <property type="molecule type" value="Genomic_DNA"/>
</dbReference>
<dbReference type="PROSITE" id="PS01124">
    <property type="entry name" value="HTH_ARAC_FAMILY_2"/>
    <property type="match status" value="1"/>
</dbReference>
<dbReference type="Gene3D" id="1.10.10.60">
    <property type="entry name" value="Homeodomain-like"/>
    <property type="match status" value="2"/>
</dbReference>
<dbReference type="InterPro" id="IPR018062">
    <property type="entry name" value="HTH_AraC-typ_CS"/>
</dbReference>
<evidence type="ECO:0000256" key="4">
    <source>
        <dbReference type="ARBA" id="ARBA00022723"/>
    </source>
</evidence>
<evidence type="ECO:0000256" key="7">
    <source>
        <dbReference type="ARBA" id="ARBA00023015"/>
    </source>
</evidence>
<keyword evidence="11" id="KW-0234">DNA repair</keyword>
<dbReference type="GO" id="GO:0008168">
    <property type="term" value="F:methyltransferase activity"/>
    <property type="evidence" value="ECO:0007669"/>
    <property type="project" value="UniProtKB-KW"/>
</dbReference>
<keyword evidence="8" id="KW-0238">DNA-binding</keyword>
<dbReference type="Pfam" id="PF02805">
    <property type="entry name" value="Ada_Zn_binding"/>
    <property type="match status" value="1"/>
</dbReference>
<name>A0ABR9ZTL1_9FIRM</name>
<evidence type="ECO:0000256" key="2">
    <source>
        <dbReference type="ARBA" id="ARBA00022603"/>
    </source>
</evidence>
<dbReference type="InterPro" id="IPR004026">
    <property type="entry name" value="Ada_DNA_repair_Zn-bd"/>
</dbReference>
<evidence type="ECO:0000313" key="13">
    <source>
        <dbReference type="EMBL" id="MBF4693483.1"/>
    </source>
</evidence>
<comment type="caution">
    <text evidence="13">The sequence shown here is derived from an EMBL/GenBank/DDBJ whole genome shotgun (WGS) entry which is preliminary data.</text>
</comment>
<evidence type="ECO:0000256" key="11">
    <source>
        <dbReference type="ARBA" id="ARBA00023204"/>
    </source>
</evidence>
<dbReference type="PIRSF" id="PIRSF000408">
    <property type="entry name" value="Alkyltransferas_AdaA"/>
    <property type="match status" value="1"/>
</dbReference>
<dbReference type="PROSITE" id="PS00041">
    <property type="entry name" value="HTH_ARAC_FAMILY_1"/>
    <property type="match status" value="1"/>
</dbReference>
<dbReference type="PANTHER" id="PTHR43280">
    <property type="entry name" value="ARAC-FAMILY TRANSCRIPTIONAL REGULATOR"/>
    <property type="match status" value="1"/>
</dbReference>
<evidence type="ECO:0000256" key="5">
    <source>
        <dbReference type="ARBA" id="ARBA00022763"/>
    </source>
</evidence>
<dbReference type="Pfam" id="PF12833">
    <property type="entry name" value="HTH_18"/>
    <property type="match status" value="1"/>
</dbReference>
<keyword evidence="7" id="KW-0805">Transcription regulation</keyword>
<keyword evidence="14" id="KW-1185">Reference proteome</keyword>
<evidence type="ECO:0000259" key="12">
    <source>
        <dbReference type="PROSITE" id="PS01124"/>
    </source>
</evidence>
<dbReference type="RefSeq" id="WP_194701711.1">
    <property type="nucleotide sequence ID" value="NZ_JADKNH010000005.1"/>
</dbReference>
<protein>
    <submittedName>
        <fullName evidence="13">Methylphosphotriester-DNA--protein-cysteine methyltransferase family protein</fullName>
    </submittedName>
</protein>